<dbReference type="Pfam" id="PF00892">
    <property type="entry name" value="EamA"/>
    <property type="match status" value="2"/>
</dbReference>
<evidence type="ECO:0000256" key="1">
    <source>
        <dbReference type="ARBA" id="ARBA00004141"/>
    </source>
</evidence>
<feature type="transmembrane region" description="Helical" evidence="7">
    <location>
        <begin position="324"/>
        <end position="343"/>
    </location>
</feature>
<dbReference type="InterPro" id="IPR037185">
    <property type="entry name" value="EmrE-like"/>
</dbReference>
<feature type="transmembrane region" description="Helical" evidence="7">
    <location>
        <begin position="110"/>
        <end position="130"/>
    </location>
</feature>
<dbReference type="GO" id="GO:0016020">
    <property type="term" value="C:membrane"/>
    <property type="evidence" value="ECO:0007669"/>
    <property type="project" value="UniProtKB-SubCell"/>
</dbReference>
<keyword evidence="4 7" id="KW-1133">Transmembrane helix</keyword>
<keyword evidence="5 7" id="KW-0472">Membrane</keyword>
<evidence type="ECO:0000256" key="4">
    <source>
        <dbReference type="ARBA" id="ARBA00022989"/>
    </source>
</evidence>
<keyword evidence="3 7" id="KW-0812">Transmembrane</keyword>
<dbReference type="OrthoDB" id="306876at2759"/>
<sequence>MKSQLVQDDDTPLLRNLGQTGRSDEALPTSATAHRKRFEALLRTAWDSGVACVCTAALVFSFAALFVKLMGSTIPVFEIVAFRSVISFTVCAAYAHAASIKPLFGRRANLRFLISRGLFGAAAMTTYYFSIKMLPLADAVTLFFLNPAITAVAAWAIMKEPLGFHGVGGIIISLCGLLLLTRPPFLFNSRAANSTSGDGLHGDASIGVGIAGSGDVDVSNNTGGGWDKQRLLGSMFGLLSALLSTGAFISIRFIGKSEPALVVSVYFHVSAAATSLVPLAAGLPTPAVWPKGVQWALLLGVAACSFWGQILIGRSFQLLNAARASAINLTQVVYSYLLGLIFLHEQLTLLGGAGSVLIAAGAVLVNLRPKTPPASTTAPAATDGTTTPGADGTEAAAAGEGKGASIVAGGGMNDGAEDVATAAAGPGWRCRRPVGGGDAVAPGAVELAGLPESSHDVSEGSERDWVGEWPRAWQDGRKAEAAVAAAAAAAGAAAAAAAEVDLEERRPLVASSAELDGRAVGSLGRQAPDGALRGPQVAEEAIEAKGCSSRIGEDNSCSSSFRGVVIQGLTGITALAFAVQEVKSRSSNGSSNSVSDGVKNGPRCGAAAGDAEGGRMPIASLASACSGDAANNRLGECCLQVVASRDGGTNALTGGGERK</sequence>
<evidence type="ECO:0000259" key="8">
    <source>
        <dbReference type="Pfam" id="PF00892"/>
    </source>
</evidence>
<feature type="compositionally biased region" description="Low complexity" evidence="6">
    <location>
        <begin position="373"/>
        <end position="398"/>
    </location>
</feature>
<dbReference type="EMBL" id="BNCP01000031">
    <property type="protein sequence ID" value="GIL84984.1"/>
    <property type="molecule type" value="Genomic_DNA"/>
</dbReference>
<feature type="transmembrane region" description="Helical" evidence="7">
    <location>
        <begin position="293"/>
        <end position="312"/>
    </location>
</feature>
<feature type="region of interest" description="Disordered" evidence="6">
    <location>
        <begin position="371"/>
        <end position="398"/>
    </location>
</feature>
<proteinExistence type="inferred from homology"/>
<gene>
    <name evidence="9" type="ORF">Vretifemale_13621</name>
    <name evidence="10" type="ORF">Vretimale_9838</name>
</gene>
<comment type="similarity">
    <text evidence="2">Belongs to the drug/metabolite transporter (DMT) superfamily. Plant drug/metabolite exporter (P-DME) (TC 2.A.7.4) family.</text>
</comment>
<feature type="transmembrane region" description="Helical" evidence="7">
    <location>
        <begin position="261"/>
        <end position="281"/>
    </location>
</feature>
<dbReference type="PANTHER" id="PTHR22911">
    <property type="entry name" value="ACYL-MALONYL CONDENSING ENZYME-RELATED"/>
    <property type="match status" value="1"/>
</dbReference>
<dbReference type="PANTHER" id="PTHR22911:SF6">
    <property type="entry name" value="SOLUTE CARRIER FAMILY 35 MEMBER G1"/>
    <property type="match status" value="1"/>
</dbReference>
<feature type="region of interest" description="Disordered" evidence="6">
    <location>
        <begin position="1"/>
        <end position="30"/>
    </location>
</feature>
<feature type="transmembrane region" description="Helical" evidence="7">
    <location>
        <begin position="45"/>
        <end position="67"/>
    </location>
</feature>
<feature type="transmembrane region" description="Helical" evidence="7">
    <location>
        <begin position="349"/>
        <end position="367"/>
    </location>
</feature>
<evidence type="ECO:0000256" key="5">
    <source>
        <dbReference type="ARBA" id="ARBA00023136"/>
    </source>
</evidence>
<feature type="transmembrane region" description="Helical" evidence="7">
    <location>
        <begin position="231"/>
        <end position="254"/>
    </location>
</feature>
<keyword evidence="11" id="KW-1185">Reference proteome</keyword>
<reference evidence="9" key="1">
    <citation type="journal article" date="2021" name="Proc. Natl. Acad. Sci. U.S.A.">
        <title>Three genomes in the algal genus Volvox reveal the fate of a haploid sex-determining region after a transition to homothallism.</title>
        <authorList>
            <person name="Yamamoto K."/>
            <person name="Hamaji T."/>
            <person name="Kawai-Toyooka H."/>
            <person name="Matsuzaki R."/>
            <person name="Takahashi F."/>
            <person name="Nishimura Y."/>
            <person name="Kawachi M."/>
            <person name="Noguchi H."/>
            <person name="Minakuchi Y."/>
            <person name="Umen J.G."/>
            <person name="Toyoda A."/>
            <person name="Nozaki H."/>
        </authorList>
    </citation>
    <scope>NUCLEOTIDE SEQUENCE</scope>
    <source>
        <strain evidence="10">NIES-3785</strain>
        <strain evidence="9">NIES-3786</strain>
    </source>
</reference>
<evidence type="ECO:0000313" key="10">
    <source>
        <dbReference type="EMBL" id="GIM05365.1"/>
    </source>
</evidence>
<dbReference type="Proteomes" id="UP000722791">
    <property type="component" value="Unassembled WGS sequence"/>
</dbReference>
<feature type="transmembrane region" description="Helical" evidence="7">
    <location>
        <begin position="136"/>
        <end position="155"/>
    </location>
</feature>
<dbReference type="InterPro" id="IPR000620">
    <property type="entry name" value="EamA_dom"/>
</dbReference>
<evidence type="ECO:0000313" key="11">
    <source>
        <dbReference type="Proteomes" id="UP000747110"/>
    </source>
</evidence>
<feature type="domain" description="EamA" evidence="8">
    <location>
        <begin position="48"/>
        <end position="181"/>
    </location>
</feature>
<comment type="subcellular location">
    <subcellularLocation>
        <location evidence="1">Membrane</location>
        <topology evidence="1">Multi-pass membrane protein</topology>
    </subcellularLocation>
</comment>
<evidence type="ECO:0000313" key="9">
    <source>
        <dbReference type="EMBL" id="GIL84984.1"/>
    </source>
</evidence>
<feature type="transmembrane region" description="Helical" evidence="7">
    <location>
        <begin position="162"/>
        <end position="180"/>
    </location>
</feature>
<protein>
    <recommendedName>
        <fullName evidence="8">EamA domain-containing protein</fullName>
    </recommendedName>
</protein>
<dbReference type="EMBL" id="BNCQ01000018">
    <property type="protein sequence ID" value="GIM05365.1"/>
    <property type="molecule type" value="Genomic_DNA"/>
</dbReference>
<name>A0A8J4CKG4_9CHLO</name>
<feature type="transmembrane region" description="Helical" evidence="7">
    <location>
        <begin position="79"/>
        <end position="98"/>
    </location>
</feature>
<evidence type="ECO:0000256" key="3">
    <source>
        <dbReference type="ARBA" id="ARBA00022692"/>
    </source>
</evidence>
<evidence type="ECO:0000256" key="7">
    <source>
        <dbReference type="SAM" id="Phobius"/>
    </source>
</evidence>
<comment type="caution">
    <text evidence="9">The sequence shown here is derived from an EMBL/GenBank/DDBJ whole genome shotgun (WGS) entry which is preliminary data.</text>
</comment>
<evidence type="ECO:0000256" key="6">
    <source>
        <dbReference type="SAM" id="MobiDB-lite"/>
    </source>
</evidence>
<dbReference type="Proteomes" id="UP000747110">
    <property type="component" value="Unassembled WGS sequence"/>
</dbReference>
<feature type="domain" description="EamA" evidence="8">
    <location>
        <begin position="232"/>
        <end position="366"/>
    </location>
</feature>
<evidence type="ECO:0000256" key="2">
    <source>
        <dbReference type="ARBA" id="ARBA00007635"/>
    </source>
</evidence>
<dbReference type="AlphaFoldDB" id="A0A8J4CKG4"/>
<accession>A0A8J4CKG4</accession>
<organism evidence="9 11">
    <name type="scientific">Volvox reticuliferus</name>
    <dbReference type="NCBI Taxonomy" id="1737510"/>
    <lineage>
        <taxon>Eukaryota</taxon>
        <taxon>Viridiplantae</taxon>
        <taxon>Chlorophyta</taxon>
        <taxon>core chlorophytes</taxon>
        <taxon>Chlorophyceae</taxon>
        <taxon>CS clade</taxon>
        <taxon>Chlamydomonadales</taxon>
        <taxon>Volvocaceae</taxon>
        <taxon>Volvox</taxon>
    </lineage>
</organism>
<dbReference type="SUPFAM" id="SSF103481">
    <property type="entry name" value="Multidrug resistance efflux transporter EmrE"/>
    <property type="match status" value="2"/>
</dbReference>
<dbReference type="Gene3D" id="1.10.3730.20">
    <property type="match status" value="1"/>
</dbReference>